<accession>A0A6N6VFP1</accession>
<dbReference type="GO" id="GO:0004672">
    <property type="term" value="F:protein kinase activity"/>
    <property type="evidence" value="ECO:0007669"/>
    <property type="project" value="UniProtKB-ARBA"/>
</dbReference>
<dbReference type="CDD" id="cd00088">
    <property type="entry name" value="HPT"/>
    <property type="match status" value="1"/>
</dbReference>
<dbReference type="EMBL" id="WESC01000014">
    <property type="protein sequence ID" value="KAB7739027.1"/>
    <property type="molecule type" value="Genomic_DNA"/>
</dbReference>
<dbReference type="InterPro" id="IPR036641">
    <property type="entry name" value="HPT_dom_sf"/>
</dbReference>
<evidence type="ECO:0000313" key="5">
    <source>
        <dbReference type="Proteomes" id="UP000468901"/>
    </source>
</evidence>
<dbReference type="PROSITE" id="PS50894">
    <property type="entry name" value="HPT"/>
    <property type="match status" value="1"/>
</dbReference>
<dbReference type="GO" id="GO:0000160">
    <property type="term" value="P:phosphorelay signal transduction system"/>
    <property type="evidence" value="ECO:0007669"/>
    <property type="project" value="UniProtKB-KW"/>
</dbReference>
<reference evidence="4 5" key="1">
    <citation type="submission" date="2019-09" db="EMBL/GenBank/DDBJ databases">
        <title>Parvibaculum sedimenti sp. nov., isolated from sediment.</title>
        <authorList>
            <person name="Wang Y."/>
        </authorList>
    </citation>
    <scope>NUCLEOTIDE SEQUENCE [LARGE SCALE GENOMIC DNA]</scope>
    <source>
        <strain evidence="4 5">HXT-9</strain>
    </source>
</reference>
<feature type="domain" description="HPt" evidence="3">
    <location>
        <begin position="16"/>
        <end position="109"/>
    </location>
</feature>
<sequence length="109" mass="11950">MPAIMQPLDLAHLAQYTLGNRDLEAELLGLFRAQAQLYLDRLSDATDDKEWRDAAHSLKGSARGLGAFALGDIAEEAERLADQTARAPMIERLRAAVAEVNLYIDEVVG</sequence>
<keyword evidence="1" id="KW-0902">Two-component regulatory system</keyword>
<proteinExistence type="predicted"/>
<protein>
    <submittedName>
        <fullName evidence="4">Hpt domain-containing protein</fullName>
    </submittedName>
</protein>
<keyword evidence="5" id="KW-1185">Reference proteome</keyword>
<name>A0A6N6VFP1_9HYPH</name>
<dbReference type="AlphaFoldDB" id="A0A6N6VFP1"/>
<dbReference type="RefSeq" id="WP_152217118.1">
    <property type="nucleotide sequence ID" value="NZ_WESC01000014.1"/>
</dbReference>
<keyword evidence="2" id="KW-0597">Phosphoprotein</keyword>
<dbReference type="Gene3D" id="1.20.120.160">
    <property type="entry name" value="HPT domain"/>
    <property type="match status" value="1"/>
</dbReference>
<comment type="caution">
    <text evidence="4">The sequence shown here is derived from an EMBL/GenBank/DDBJ whole genome shotgun (WGS) entry which is preliminary data.</text>
</comment>
<dbReference type="SUPFAM" id="SSF47226">
    <property type="entry name" value="Histidine-containing phosphotransfer domain, HPT domain"/>
    <property type="match status" value="1"/>
</dbReference>
<evidence type="ECO:0000256" key="2">
    <source>
        <dbReference type="PROSITE-ProRule" id="PRU00110"/>
    </source>
</evidence>
<evidence type="ECO:0000256" key="1">
    <source>
        <dbReference type="ARBA" id="ARBA00023012"/>
    </source>
</evidence>
<evidence type="ECO:0000313" key="4">
    <source>
        <dbReference type="EMBL" id="KAB7739027.1"/>
    </source>
</evidence>
<dbReference type="InterPro" id="IPR008207">
    <property type="entry name" value="Sig_transdc_His_kin_Hpt_dom"/>
</dbReference>
<gene>
    <name evidence="4" type="ORF">F2P47_14615</name>
</gene>
<evidence type="ECO:0000259" key="3">
    <source>
        <dbReference type="PROSITE" id="PS50894"/>
    </source>
</evidence>
<dbReference type="Proteomes" id="UP000468901">
    <property type="component" value="Unassembled WGS sequence"/>
</dbReference>
<dbReference type="SMART" id="SM00073">
    <property type="entry name" value="HPT"/>
    <property type="match status" value="1"/>
</dbReference>
<organism evidence="4 5">
    <name type="scientific">Parvibaculum sedimenti</name>
    <dbReference type="NCBI Taxonomy" id="2608632"/>
    <lineage>
        <taxon>Bacteria</taxon>
        <taxon>Pseudomonadati</taxon>
        <taxon>Pseudomonadota</taxon>
        <taxon>Alphaproteobacteria</taxon>
        <taxon>Hyphomicrobiales</taxon>
        <taxon>Parvibaculaceae</taxon>
        <taxon>Parvibaculum</taxon>
    </lineage>
</organism>
<feature type="modified residue" description="Phosphohistidine" evidence="2">
    <location>
        <position position="56"/>
    </location>
</feature>
<dbReference type="Pfam" id="PF01627">
    <property type="entry name" value="Hpt"/>
    <property type="match status" value="1"/>
</dbReference>